<evidence type="ECO:0000313" key="2">
    <source>
        <dbReference type="EMBL" id="STX08378.1"/>
    </source>
</evidence>
<evidence type="ECO:0000313" key="5">
    <source>
        <dbReference type="Proteomes" id="UP000294641"/>
    </source>
</evidence>
<keyword evidence="5" id="KW-1185">Reference proteome</keyword>
<dbReference type="AlphaFoldDB" id="A0A2U3AAH5"/>
<dbReference type="PANTHER" id="PTHR43155">
    <property type="entry name" value="CYCLIC DI-GMP PHOSPHODIESTERASE PA4108-RELATED"/>
    <property type="match status" value="1"/>
</dbReference>
<dbReference type="PROSITE" id="PS51832">
    <property type="entry name" value="HD_GYP"/>
    <property type="match status" value="1"/>
</dbReference>
<dbReference type="PANTHER" id="PTHR43155:SF2">
    <property type="entry name" value="CYCLIC DI-GMP PHOSPHODIESTERASE PA4108"/>
    <property type="match status" value="1"/>
</dbReference>
<reference evidence="3 5" key="2">
    <citation type="submission" date="2019-03" db="EMBL/GenBank/DDBJ databases">
        <title>Genomic Encyclopedia of Type Strains, Phase IV (KMG-IV): sequencing the most valuable type-strain genomes for metagenomic binning, comparative biology and taxonomic classification.</title>
        <authorList>
            <person name="Goeker M."/>
        </authorList>
    </citation>
    <scope>NUCLEOTIDE SEQUENCE [LARGE SCALE GENOMIC DNA]</scope>
    <source>
        <strain evidence="3 5">DSM 20580</strain>
    </source>
</reference>
<dbReference type="SUPFAM" id="SSF109604">
    <property type="entry name" value="HD-domain/PDEase-like"/>
    <property type="match status" value="1"/>
</dbReference>
<gene>
    <name evidence="2" type="primary">rpfG_1</name>
    <name evidence="3" type="ORF">DFR61_1352</name>
    <name evidence="2" type="ORF">NCTC10597_00007</name>
</gene>
<dbReference type="InterPro" id="IPR003607">
    <property type="entry name" value="HD/PDEase_dom"/>
</dbReference>
<accession>A0A2U3AAH5</accession>
<dbReference type="InterPro" id="IPR037522">
    <property type="entry name" value="HD_GYP_dom"/>
</dbReference>
<evidence type="ECO:0000313" key="3">
    <source>
        <dbReference type="EMBL" id="TDR34753.1"/>
    </source>
</evidence>
<dbReference type="EC" id="3.1.4.52" evidence="2"/>
<dbReference type="Proteomes" id="UP000294641">
    <property type="component" value="Unassembled WGS sequence"/>
</dbReference>
<protein>
    <submittedName>
        <fullName evidence="2">Cyclic di-GMP phosphodiesterase response regulator RpfG</fullName>
        <ecNumber evidence="2">3.1.4.52</ecNumber>
    </submittedName>
    <submittedName>
        <fullName evidence="3">HD-GYP domain-containing protein (C-di-GMP phosphodiesterase class II)</fullName>
    </submittedName>
</protein>
<dbReference type="Gene3D" id="1.10.3210.10">
    <property type="entry name" value="Hypothetical protein af1432"/>
    <property type="match status" value="1"/>
</dbReference>
<dbReference type="EMBL" id="SNZG01000035">
    <property type="protein sequence ID" value="TDR34753.1"/>
    <property type="molecule type" value="Genomic_DNA"/>
</dbReference>
<dbReference type="RefSeq" id="WP_109350476.1">
    <property type="nucleotide sequence ID" value="NZ_BJUE01000026.1"/>
</dbReference>
<comment type="caution">
    <text evidence="2">The sequence shown here is derived from an EMBL/GenBank/DDBJ whole genome shotgun (WGS) entry which is preliminary data.</text>
</comment>
<organism evidence="2 4">
    <name type="scientific">Kurthia zopfii</name>
    <dbReference type="NCBI Taxonomy" id="1650"/>
    <lineage>
        <taxon>Bacteria</taxon>
        <taxon>Bacillati</taxon>
        <taxon>Bacillota</taxon>
        <taxon>Bacilli</taxon>
        <taxon>Bacillales</taxon>
        <taxon>Caryophanaceae</taxon>
        <taxon>Kurthia</taxon>
    </lineage>
</organism>
<keyword evidence="2" id="KW-0378">Hydrolase</keyword>
<proteinExistence type="predicted"/>
<dbReference type="Proteomes" id="UP000254330">
    <property type="component" value="Unassembled WGS sequence"/>
</dbReference>
<evidence type="ECO:0000259" key="1">
    <source>
        <dbReference type="PROSITE" id="PS51832"/>
    </source>
</evidence>
<dbReference type="GO" id="GO:0071111">
    <property type="term" value="F:cyclic-guanylate-specific phosphodiesterase activity"/>
    <property type="evidence" value="ECO:0007669"/>
    <property type="project" value="UniProtKB-EC"/>
</dbReference>
<feature type="domain" description="HD-GYP" evidence="1">
    <location>
        <begin position="120"/>
        <end position="315"/>
    </location>
</feature>
<dbReference type="CDD" id="cd00077">
    <property type="entry name" value="HDc"/>
    <property type="match status" value="1"/>
</dbReference>
<dbReference type="SMART" id="SM00471">
    <property type="entry name" value="HDc"/>
    <property type="match status" value="1"/>
</dbReference>
<reference evidence="2 4" key="1">
    <citation type="submission" date="2018-06" db="EMBL/GenBank/DDBJ databases">
        <authorList>
            <consortium name="Pathogen Informatics"/>
            <person name="Doyle S."/>
        </authorList>
    </citation>
    <scope>NUCLEOTIDE SEQUENCE [LARGE SCALE GENOMIC DNA]</scope>
    <source>
        <strain evidence="2 4">NCTC10597</strain>
    </source>
</reference>
<sequence>MESITLNLEELRLGSVIAEDIMANTHFPIAYKKTPVSREMLMVFRAFNIMKIPVIKESLESNLEKTATKPIDNKTLETISFERKLKEAVLKFKVEFQKWEAGSKVEIVKARDIIIPLIEDMLNDRTKIFTLNDLADSKDYTYHHPVSVALVAAVIANKMNYNHGDVLQIATAALLADCGMAKISKRIRMKPSKLTEFEYKEILSHPTHSLKMVKDIQLLKSEMKLGIVQHHEKLDGSGYPSGVKGDAISQIAHIIAVADVFHAMTSERLYKEKESVFKAVEIIREAGFGKYRIDVIQALLSSVADLPLGTIVELSNSLIGTIVYTNTNIITRPIVKIEHNGELIDLSKKKNVYIHRVHV</sequence>
<dbReference type="OrthoDB" id="9759601at2"/>
<name>A0A2U3AAH5_9BACL</name>
<dbReference type="Pfam" id="PF13487">
    <property type="entry name" value="HD_5"/>
    <property type="match status" value="1"/>
</dbReference>
<evidence type="ECO:0000313" key="4">
    <source>
        <dbReference type="Proteomes" id="UP000254330"/>
    </source>
</evidence>
<dbReference type="EMBL" id="UGNP01000001">
    <property type="protein sequence ID" value="STX08378.1"/>
    <property type="molecule type" value="Genomic_DNA"/>
</dbReference>